<evidence type="ECO:0000313" key="3">
    <source>
        <dbReference type="Proteomes" id="UP000326340"/>
    </source>
</evidence>
<evidence type="ECO:0000313" key="2">
    <source>
        <dbReference type="EMBL" id="TQN71412.1"/>
    </source>
</evidence>
<accession>A0A5Q4BWH2</accession>
<comment type="caution">
    <text evidence="2">The sequence shown here is derived from an EMBL/GenBank/DDBJ whole genome shotgun (WGS) entry which is preliminary data.</text>
</comment>
<dbReference type="EMBL" id="PUHP01000273">
    <property type="protein sequence ID" value="TQN71412.1"/>
    <property type="molecule type" value="Genomic_DNA"/>
</dbReference>
<feature type="region of interest" description="Disordered" evidence="1">
    <location>
        <begin position="24"/>
        <end position="53"/>
    </location>
</feature>
<keyword evidence="3" id="KW-1185">Reference proteome</keyword>
<gene>
    <name evidence="2" type="ORF">CSHISOI_03947</name>
</gene>
<evidence type="ECO:0000256" key="1">
    <source>
        <dbReference type="SAM" id="MobiDB-lite"/>
    </source>
</evidence>
<feature type="compositionally biased region" description="Gly residues" evidence="1">
    <location>
        <begin position="32"/>
        <end position="41"/>
    </location>
</feature>
<sequence>MKQSRGIQAQTALESPGLLVLARNDDGHRGLGGEAGGGAPAGSGVELDDVLPS</sequence>
<name>A0A5Q4BWH2_9PEZI</name>
<dbReference type="AlphaFoldDB" id="A0A5Q4BWH2"/>
<dbReference type="Proteomes" id="UP000326340">
    <property type="component" value="Unassembled WGS sequence"/>
</dbReference>
<reference evidence="2 3" key="1">
    <citation type="journal article" date="2019" name="Sci. Rep.">
        <title>Colletotrichum shisoi sp. nov., an anthracnose pathogen of Perilla frutescens in Japan: molecular phylogenetic, morphological and genomic evidence.</title>
        <authorList>
            <person name="Gan P."/>
            <person name="Tsushima A."/>
            <person name="Hiroyama R."/>
            <person name="Narusaka M."/>
            <person name="Takano Y."/>
            <person name="Narusaka Y."/>
            <person name="Kawaradani M."/>
            <person name="Damm U."/>
            <person name="Shirasu K."/>
        </authorList>
    </citation>
    <scope>NUCLEOTIDE SEQUENCE [LARGE SCALE GENOMIC DNA]</scope>
    <source>
        <strain evidence="2 3">PG-2018a</strain>
    </source>
</reference>
<proteinExistence type="predicted"/>
<protein>
    <submittedName>
        <fullName evidence="2">Uncharacterized protein</fullName>
    </submittedName>
</protein>
<organism evidence="2 3">
    <name type="scientific">Colletotrichum shisoi</name>
    <dbReference type="NCBI Taxonomy" id="2078593"/>
    <lineage>
        <taxon>Eukaryota</taxon>
        <taxon>Fungi</taxon>
        <taxon>Dikarya</taxon>
        <taxon>Ascomycota</taxon>
        <taxon>Pezizomycotina</taxon>
        <taxon>Sordariomycetes</taxon>
        <taxon>Hypocreomycetidae</taxon>
        <taxon>Glomerellales</taxon>
        <taxon>Glomerellaceae</taxon>
        <taxon>Colletotrichum</taxon>
        <taxon>Colletotrichum destructivum species complex</taxon>
    </lineage>
</organism>